<dbReference type="OrthoDB" id="8961539at2"/>
<dbReference type="Proteomes" id="UP000184226">
    <property type="component" value="Unassembled WGS sequence"/>
</dbReference>
<dbReference type="AlphaFoldDB" id="A0A1M5QBH4"/>
<dbReference type="GO" id="GO:0005737">
    <property type="term" value="C:cytoplasm"/>
    <property type="evidence" value="ECO:0007669"/>
    <property type="project" value="TreeGrafter"/>
</dbReference>
<organism evidence="1 2">
    <name type="scientific">Pollutimonas bauzanensis</name>
    <dbReference type="NCBI Taxonomy" id="658167"/>
    <lineage>
        <taxon>Bacteria</taxon>
        <taxon>Pseudomonadati</taxon>
        <taxon>Pseudomonadota</taxon>
        <taxon>Betaproteobacteria</taxon>
        <taxon>Burkholderiales</taxon>
        <taxon>Alcaligenaceae</taxon>
        <taxon>Pollutimonas</taxon>
    </lineage>
</organism>
<dbReference type="STRING" id="658167.SAMN04488135_102221"/>
<dbReference type="SUPFAM" id="SSF56529">
    <property type="entry name" value="FAH"/>
    <property type="match status" value="1"/>
</dbReference>
<evidence type="ECO:0000313" key="1">
    <source>
        <dbReference type="EMBL" id="SHH11435.1"/>
    </source>
</evidence>
<dbReference type="EMBL" id="FQXE01000002">
    <property type="protein sequence ID" value="SHH11435.1"/>
    <property type="molecule type" value="Genomic_DNA"/>
</dbReference>
<sequence length="256" mass="27308">MNIPTLSPALQESADLLAASRRSGVRLVALPEAGRPASLEQALDIQDAVTHALGETVGGWKVAVDKDGRASRGAMFASRIFPSPARVASSAVPLLGVEIEVAFVFNRDLPPRSEPYSEDELADMVTALPAIEIVDSRYTDYHTTPKLDRVADHSSFGILVRGRPELRWRDLDLGHAQARICADGQELGAGVGNAKCGNPLLPALVLANSLRTEGRIKAGHIVTTGTYTPLRFVRPGQRITASIQGLGTVSVDTLTE</sequence>
<dbReference type="RefSeq" id="WP_073101868.1">
    <property type="nucleotide sequence ID" value="NZ_FQXE01000002.1"/>
</dbReference>
<gene>
    <name evidence="1" type="ORF">SAMN04488135_102221</name>
</gene>
<evidence type="ECO:0000313" key="2">
    <source>
        <dbReference type="Proteomes" id="UP000184226"/>
    </source>
</evidence>
<dbReference type="InterPro" id="IPR036663">
    <property type="entry name" value="Fumarylacetoacetase_C_sf"/>
</dbReference>
<dbReference type="PANTHER" id="PTHR30143">
    <property type="entry name" value="ACID HYDRATASE"/>
    <property type="match status" value="1"/>
</dbReference>
<dbReference type="PANTHER" id="PTHR30143:SF0">
    <property type="entry name" value="2-KETO-4-PENTENOATE HYDRATASE"/>
    <property type="match status" value="1"/>
</dbReference>
<protein>
    <submittedName>
        <fullName evidence="1">2-keto-4-pentenoate hydratase</fullName>
    </submittedName>
</protein>
<dbReference type="Gene3D" id="3.90.850.10">
    <property type="entry name" value="Fumarylacetoacetase-like, C-terminal domain"/>
    <property type="match status" value="1"/>
</dbReference>
<accession>A0A1M5QBH4</accession>
<name>A0A1M5QBH4_9BURK</name>
<dbReference type="GO" id="GO:0008684">
    <property type="term" value="F:2-oxopent-4-enoate hydratase activity"/>
    <property type="evidence" value="ECO:0007669"/>
    <property type="project" value="TreeGrafter"/>
</dbReference>
<proteinExistence type="predicted"/>
<reference evidence="1 2" key="1">
    <citation type="submission" date="2016-11" db="EMBL/GenBank/DDBJ databases">
        <authorList>
            <person name="Jaros S."/>
            <person name="Januszkiewicz K."/>
            <person name="Wedrychowicz H."/>
        </authorList>
    </citation>
    <scope>NUCLEOTIDE SEQUENCE [LARGE SCALE GENOMIC DNA]</scope>
    <source>
        <strain evidence="1 2">CGMCC 1.10190</strain>
    </source>
</reference>
<keyword evidence="2" id="KW-1185">Reference proteome</keyword>
<dbReference type="InterPro" id="IPR050772">
    <property type="entry name" value="Hydratase-Decarb/MhpD_sf"/>
</dbReference>